<dbReference type="Pfam" id="PF18759">
    <property type="entry name" value="Plavaka"/>
    <property type="match status" value="1"/>
</dbReference>
<dbReference type="AlphaFoldDB" id="A0A9P7D4Q0"/>
<feature type="region of interest" description="Disordered" evidence="1">
    <location>
        <begin position="1079"/>
        <end position="1109"/>
    </location>
</feature>
<evidence type="ECO:0000256" key="1">
    <source>
        <dbReference type="SAM" id="MobiDB-lite"/>
    </source>
</evidence>
<evidence type="ECO:0000313" key="3">
    <source>
        <dbReference type="Proteomes" id="UP000714275"/>
    </source>
</evidence>
<dbReference type="OrthoDB" id="2672259at2759"/>
<gene>
    <name evidence="2" type="ORF">EV702DRAFT_1214493</name>
</gene>
<dbReference type="EMBL" id="JABBWD010000012">
    <property type="protein sequence ID" value="KAG1779369.1"/>
    <property type="molecule type" value="Genomic_DNA"/>
</dbReference>
<dbReference type="Proteomes" id="UP000714275">
    <property type="component" value="Unassembled WGS sequence"/>
</dbReference>
<name>A0A9P7D4Q0_9AGAM</name>
<feature type="region of interest" description="Disordered" evidence="1">
    <location>
        <begin position="1"/>
        <end position="32"/>
    </location>
</feature>
<accession>A0A9P7D4Q0</accession>
<reference evidence="2" key="1">
    <citation type="journal article" date="2020" name="New Phytol.">
        <title>Comparative genomics reveals dynamic genome evolution in host specialist ectomycorrhizal fungi.</title>
        <authorList>
            <person name="Lofgren L.A."/>
            <person name="Nguyen N.H."/>
            <person name="Vilgalys R."/>
            <person name="Ruytinx J."/>
            <person name="Liao H.L."/>
            <person name="Branco S."/>
            <person name="Kuo A."/>
            <person name="LaButti K."/>
            <person name="Lipzen A."/>
            <person name="Andreopoulos W."/>
            <person name="Pangilinan J."/>
            <person name="Riley R."/>
            <person name="Hundley H."/>
            <person name="Na H."/>
            <person name="Barry K."/>
            <person name="Grigoriev I.V."/>
            <person name="Stajich J.E."/>
            <person name="Kennedy P.G."/>
        </authorList>
    </citation>
    <scope>NUCLEOTIDE SEQUENCE</scope>
    <source>
        <strain evidence="2">DOB743</strain>
    </source>
</reference>
<protein>
    <submittedName>
        <fullName evidence="2">Uncharacterized protein</fullName>
    </submittedName>
</protein>
<organism evidence="2 3">
    <name type="scientific">Suillus placidus</name>
    <dbReference type="NCBI Taxonomy" id="48579"/>
    <lineage>
        <taxon>Eukaryota</taxon>
        <taxon>Fungi</taxon>
        <taxon>Dikarya</taxon>
        <taxon>Basidiomycota</taxon>
        <taxon>Agaricomycotina</taxon>
        <taxon>Agaricomycetes</taxon>
        <taxon>Agaricomycetidae</taxon>
        <taxon>Boletales</taxon>
        <taxon>Suillineae</taxon>
        <taxon>Suillaceae</taxon>
        <taxon>Suillus</taxon>
    </lineage>
</organism>
<dbReference type="InterPro" id="IPR041078">
    <property type="entry name" value="Plavaka"/>
</dbReference>
<comment type="caution">
    <text evidence="2">The sequence shown here is derived from an EMBL/GenBank/DDBJ whole genome shotgun (WGS) entry which is preliminary data.</text>
</comment>
<keyword evidence="3" id="KW-1185">Reference proteome</keyword>
<evidence type="ECO:0000313" key="2">
    <source>
        <dbReference type="EMBL" id="KAG1779369.1"/>
    </source>
</evidence>
<feature type="compositionally biased region" description="Basic and acidic residues" evidence="1">
    <location>
        <begin position="10"/>
        <end position="26"/>
    </location>
</feature>
<sequence length="1109" mass="124860">MSSVGSAGPEHGKQPESNSDLERQQSDTDNNALNTNVLEEPLHPLGQIPRCFEDVPLSDEDTNDLENTDTTFNSLGLCRLYPRRPSFEPDKFVVSSLLSTTCPTALQETDSGILPPPYPFPNMSVYRLMAWMNSGSNKKLETEVARLVKEVMLAEDFDLKHLEDFSVRSNDWIQASVTIKIPTKSKEDDARSFSVPGFHFRPLIEVIWSAFTDIQASAFHLSPFRRLWKDPLDNHQERVFDELYTSDSWLDAQDDLQKLPREPGCKLERVIAGLMFFSDATHLANFGTAKAWPLYMYFGNLTKYACSAPKSGACHLVGFLPSLPDKVKDVLSGLPRMSKSGMAALQTHCRRELFHACWDTLLDQDFVHAYRHGIVLKCADGVLRRIFPRIFTYSADYPEKVLIATIKDMGSCPCPRCLTPKNMFSSLGLLKDMKSRVTNIRIYVLAKIIKAREYIYNWGNTVDGVKVDETLGEGSWVPILNTFVEKLRALGLDPFHMLVVDFMHECELGTWKALFKHLVRILYALPGGNQLIATLDARFRLVPTFGDGCVIPVFEGLFPASHDKIIQSLLYRFAQWHALAKLRIHSDSTLCFLEETFKKLSKQLWNFRDFTCAVFNTVELPRERAARQQKLVQRIGPNGIASEPSGPRVKRFNLSTYKFHAMGDYVRTIKLFGTTDSFTTQIGELVHRALKAFYPLTSKVDTPAQLAKHERRWRVLRRVAEAAGVPSSNIQSPADSPAPSISQDHHFIVISRNVPVPLFAFLREHDGDTATKNFIPKLKDHILYRLKKLDVSRCDHIFTDKEHNLVIIPNNTIYSVQTMQVHYTTYDMRRGYDTINPRTHADVMVLSGETSPSHPYWYARILGIYHMDTWPKGDGSAREQHLEVLHVRWLAPLISSGYQSGIQCARLPKVVFVEESDYDTFRFLDPGQVIRGAHLIPVFASERGVTSLRHGKSLGHAQDKLDDWEAFYVGIFADRDMFLRHMHLGVGHPVALWRVVRDCLGLRSTTTVNSGGMDVDQGRDNVNSATTEEGDETVQTDAYHDIAEGLNTSTSGVNTTRSTSLQDKNIANMRTVEAAASLFGSDGDSGPDPFAVIGSKETDTTPPAGFDGT</sequence>
<proteinExistence type="predicted"/>